<proteinExistence type="predicted"/>
<gene>
    <name evidence="3" type="ORF">MNBD_NITROSPIRAE01-1820</name>
</gene>
<evidence type="ECO:0000259" key="2">
    <source>
        <dbReference type="Pfam" id="PF07589"/>
    </source>
</evidence>
<keyword evidence="1" id="KW-0812">Transmembrane</keyword>
<keyword evidence="1" id="KW-0472">Membrane</keyword>
<accession>A0A3B1D734</accession>
<keyword evidence="1" id="KW-1133">Transmembrane helix</keyword>
<name>A0A3B1D734_9ZZZZ</name>
<reference evidence="3" key="1">
    <citation type="submission" date="2018-06" db="EMBL/GenBank/DDBJ databases">
        <authorList>
            <person name="Zhirakovskaya E."/>
        </authorList>
    </citation>
    <scope>NUCLEOTIDE SEQUENCE</scope>
</reference>
<dbReference type="EMBL" id="UOGF01000081">
    <property type="protein sequence ID" value="VAX31954.1"/>
    <property type="molecule type" value="Genomic_DNA"/>
</dbReference>
<feature type="transmembrane region" description="Helical" evidence="1">
    <location>
        <begin position="21"/>
        <end position="45"/>
    </location>
</feature>
<dbReference type="NCBIfam" id="TIGR02595">
    <property type="entry name" value="PEP_CTERM"/>
    <property type="match status" value="1"/>
</dbReference>
<organism evidence="3">
    <name type="scientific">hydrothermal vent metagenome</name>
    <dbReference type="NCBI Taxonomy" id="652676"/>
    <lineage>
        <taxon>unclassified sequences</taxon>
        <taxon>metagenomes</taxon>
        <taxon>ecological metagenomes</taxon>
    </lineage>
</organism>
<sequence length="229" mass="25009">MQESIKNRSVFDKYKNLLKSGFAVFAILGISLVSNTLVMAVPITYEEVFDQNLSVREGQRAVYNFDLNTIGGSSFVKDSSGIIGSTYLPTLDETTFDTSLNLTSALLSFRIGGMDGGNFFPRERIKIKVTGENGTGATIFNETVFLGIETFNFNLTGSWLDWLGDGKLRTVAIAVNRNGFDNDFRIRRASLIVNAQAPAPVPEPASLILMGSGLIGLALYGRKKSQTKK</sequence>
<evidence type="ECO:0000256" key="1">
    <source>
        <dbReference type="SAM" id="Phobius"/>
    </source>
</evidence>
<evidence type="ECO:0000313" key="3">
    <source>
        <dbReference type="EMBL" id="VAX31954.1"/>
    </source>
</evidence>
<protein>
    <recommendedName>
        <fullName evidence="2">Ice-binding protein C-terminal domain-containing protein</fullName>
    </recommendedName>
</protein>
<dbReference type="InterPro" id="IPR013424">
    <property type="entry name" value="Ice-binding_C"/>
</dbReference>
<dbReference type="AlphaFoldDB" id="A0A3B1D734"/>
<feature type="domain" description="Ice-binding protein C-terminal" evidence="2">
    <location>
        <begin position="200"/>
        <end position="223"/>
    </location>
</feature>
<dbReference type="Pfam" id="PF07589">
    <property type="entry name" value="PEP-CTERM"/>
    <property type="match status" value="1"/>
</dbReference>